<dbReference type="Pfam" id="PF02482">
    <property type="entry name" value="Ribosomal_S30AE"/>
    <property type="match status" value="1"/>
</dbReference>
<dbReference type="InterPro" id="IPR003489">
    <property type="entry name" value="RHF/RaiA"/>
</dbReference>
<accession>A0ABW9G8S1</accession>
<reference evidence="2 3" key="1">
    <citation type="journal article" date="2013" name="Int. J. Syst. Evol. Microbiol.">
        <title>Celerinatantimonas yamalensis sp. nov., a cold-adapted diazotrophic bacterium from a cold permafrost brine.</title>
        <authorList>
            <person name="Shcherbakova V."/>
            <person name="Chuvilskaya N."/>
            <person name="Rivkina E."/>
            <person name="Demidov N."/>
            <person name="Uchaeva V."/>
            <person name="Suetin S."/>
            <person name="Suzina N."/>
            <person name="Gilichinsky D."/>
        </authorList>
    </citation>
    <scope>NUCLEOTIDE SEQUENCE [LARGE SCALE GENOMIC DNA]</scope>
    <source>
        <strain evidence="2 3">C7</strain>
    </source>
</reference>
<dbReference type="RefSeq" id="WP_408624048.1">
    <property type="nucleotide sequence ID" value="NZ_JBEQCT010000005.1"/>
</dbReference>
<keyword evidence="3" id="KW-1185">Reference proteome</keyword>
<dbReference type="Proteomes" id="UP001629953">
    <property type="component" value="Unassembled WGS sequence"/>
</dbReference>
<evidence type="ECO:0000313" key="3">
    <source>
        <dbReference type="Proteomes" id="UP001629953"/>
    </source>
</evidence>
<proteinExistence type="predicted"/>
<evidence type="ECO:0000313" key="2">
    <source>
        <dbReference type="EMBL" id="MFM2485799.1"/>
    </source>
</evidence>
<sequence>MIIDITSKSIDITPTIRERIEHRFAKLEKPQIPLIKPQIIITREKLDYKVEAKIGVPNGQLFASEQHADLYAAINGLGQKLERQLRRHHNKPIAERVDSSLDIQQTTPSSGV</sequence>
<dbReference type="NCBIfam" id="TIGR00741">
    <property type="entry name" value="yfiA"/>
    <property type="match status" value="1"/>
</dbReference>
<feature type="region of interest" description="Disordered" evidence="1">
    <location>
        <begin position="90"/>
        <end position="112"/>
    </location>
</feature>
<gene>
    <name evidence="2" type="primary">raiA</name>
    <name evidence="2" type="ORF">ABUE30_12170</name>
</gene>
<organism evidence="2 3">
    <name type="scientific">Celerinatantimonas yamalensis</name>
    <dbReference type="NCBI Taxonomy" id="559956"/>
    <lineage>
        <taxon>Bacteria</taxon>
        <taxon>Pseudomonadati</taxon>
        <taxon>Pseudomonadota</taxon>
        <taxon>Gammaproteobacteria</taxon>
        <taxon>Celerinatantimonadaceae</taxon>
        <taxon>Celerinatantimonas</taxon>
    </lineage>
</organism>
<evidence type="ECO:0000256" key="1">
    <source>
        <dbReference type="SAM" id="MobiDB-lite"/>
    </source>
</evidence>
<dbReference type="Gene3D" id="3.30.160.100">
    <property type="entry name" value="Ribosome hibernation promotion factor-like"/>
    <property type="match status" value="1"/>
</dbReference>
<dbReference type="CDD" id="cd00552">
    <property type="entry name" value="RaiA"/>
    <property type="match status" value="1"/>
</dbReference>
<dbReference type="SUPFAM" id="SSF69754">
    <property type="entry name" value="Ribosome binding protein Y (YfiA homologue)"/>
    <property type="match status" value="1"/>
</dbReference>
<comment type="caution">
    <text evidence="2">The sequence shown here is derived from an EMBL/GenBank/DDBJ whole genome shotgun (WGS) entry which is preliminary data.</text>
</comment>
<name>A0ABW9G8S1_9GAMM</name>
<protein>
    <submittedName>
        <fullName evidence="2">Ribosome-associated translation inhibitor RaiA</fullName>
    </submittedName>
</protein>
<feature type="compositionally biased region" description="Polar residues" evidence="1">
    <location>
        <begin position="101"/>
        <end position="112"/>
    </location>
</feature>
<dbReference type="InterPro" id="IPR036567">
    <property type="entry name" value="RHF-like"/>
</dbReference>
<dbReference type="EMBL" id="JBEQCT010000005">
    <property type="protein sequence ID" value="MFM2485799.1"/>
    <property type="molecule type" value="Genomic_DNA"/>
</dbReference>